<dbReference type="AlphaFoldDB" id="A0A0M8ZP22"/>
<proteinExistence type="predicted"/>
<protein>
    <submittedName>
        <fullName evidence="2">Uncharacterized protein</fullName>
    </submittedName>
</protein>
<evidence type="ECO:0000256" key="1">
    <source>
        <dbReference type="SAM" id="MobiDB-lite"/>
    </source>
</evidence>
<organism evidence="2 3">
    <name type="scientific">Melipona quadrifasciata</name>
    <dbReference type="NCBI Taxonomy" id="166423"/>
    <lineage>
        <taxon>Eukaryota</taxon>
        <taxon>Metazoa</taxon>
        <taxon>Ecdysozoa</taxon>
        <taxon>Arthropoda</taxon>
        <taxon>Hexapoda</taxon>
        <taxon>Insecta</taxon>
        <taxon>Pterygota</taxon>
        <taxon>Neoptera</taxon>
        <taxon>Endopterygota</taxon>
        <taxon>Hymenoptera</taxon>
        <taxon>Apocrita</taxon>
        <taxon>Aculeata</taxon>
        <taxon>Apoidea</taxon>
        <taxon>Anthophila</taxon>
        <taxon>Apidae</taxon>
        <taxon>Melipona</taxon>
    </lineage>
</organism>
<feature type="region of interest" description="Disordered" evidence="1">
    <location>
        <begin position="87"/>
        <end position="133"/>
    </location>
</feature>
<dbReference type="Proteomes" id="UP000053105">
    <property type="component" value="Unassembled WGS sequence"/>
</dbReference>
<keyword evidence="3" id="KW-1185">Reference proteome</keyword>
<accession>A0A0M8ZP22</accession>
<feature type="compositionally biased region" description="Basic and acidic residues" evidence="1">
    <location>
        <begin position="90"/>
        <end position="100"/>
    </location>
</feature>
<evidence type="ECO:0000313" key="2">
    <source>
        <dbReference type="EMBL" id="KOX68185.1"/>
    </source>
</evidence>
<name>A0A0M8ZP22_9HYME</name>
<dbReference type="EMBL" id="KQ435944">
    <property type="protein sequence ID" value="KOX68185.1"/>
    <property type="molecule type" value="Genomic_DNA"/>
</dbReference>
<feature type="compositionally biased region" description="Basic and acidic residues" evidence="1">
    <location>
        <begin position="108"/>
        <end position="133"/>
    </location>
</feature>
<reference evidence="2 3" key="1">
    <citation type="submission" date="2015-07" db="EMBL/GenBank/DDBJ databases">
        <title>The genome of Melipona quadrifasciata.</title>
        <authorList>
            <person name="Pan H."/>
            <person name="Kapheim K."/>
        </authorList>
    </citation>
    <scope>NUCLEOTIDE SEQUENCE [LARGE SCALE GENOMIC DNA]</scope>
    <source>
        <strain evidence="2">0111107301</strain>
        <tissue evidence="2">Whole body</tissue>
    </source>
</reference>
<evidence type="ECO:0000313" key="3">
    <source>
        <dbReference type="Proteomes" id="UP000053105"/>
    </source>
</evidence>
<feature type="region of interest" description="Disordered" evidence="1">
    <location>
        <begin position="34"/>
        <end position="54"/>
    </location>
</feature>
<sequence>MVKEAKGLFSKQTRSYFMSTGNLPHAYVRLPLLSPSKRSLRQRQPNPPRNSDAIATNGDVQALINYGESILKYEVLSFVHFQICPPSNNNDKDDRDDCHRQSGANGEGGERERGESGTREKKGKERRTIKNREQTAAHWKLALGQDTFNAATLGYTQHIPEHPQPIVQNSQPIPWSKRQEGRTASATQSVTLCRQSMLQWNILNPTPKGVYPTDFTWRKGEGVCLPLTMFEGIDVLKRKRGNVKKVEHAPLQHFKSHS</sequence>
<gene>
    <name evidence="2" type="ORF">WN51_06079</name>
</gene>